<dbReference type="PROSITE" id="PS51885">
    <property type="entry name" value="NEPRILYSIN"/>
    <property type="match status" value="1"/>
</dbReference>
<evidence type="ECO:0000256" key="4">
    <source>
        <dbReference type="ARBA" id="ARBA00022723"/>
    </source>
</evidence>
<dbReference type="InterPro" id="IPR024079">
    <property type="entry name" value="MetalloPept_cat_dom_sf"/>
</dbReference>
<dbReference type="EMBL" id="DWUW01000275">
    <property type="protein sequence ID" value="HJD32198.1"/>
    <property type="molecule type" value="Genomic_DNA"/>
</dbReference>
<organism evidence="10 11">
    <name type="scientific">Candidatus Eisenbergiella stercorigallinarum</name>
    <dbReference type="NCBI Taxonomy" id="2838557"/>
    <lineage>
        <taxon>Bacteria</taxon>
        <taxon>Bacillati</taxon>
        <taxon>Bacillota</taxon>
        <taxon>Clostridia</taxon>
        <taxon>Lachnospirales</taxon>
        <taxon>Lachnospiraceae</taxon>
        <taxon>Eisenbergiella</taxon>
    </lineage>
</organism>
<keyword evidence="7" id="KW-0482">Metalloprotease</keyword>
<evidence type="ECO:0000313" key="10">
    <source>
        <dbReference type="EMBL" id="HJD32198.1"/>
    </source>
</evidence>
<evidence type="ECO:0000256" key="6">
    <source>
        <dbReference type="ARBA" id="ARBA00022833"/>
    </source>
</evidence>
<evidence type="ECO:0000313" key="11">
    <source>
        <dbReference type="Proteomes" id="UP000823851"/>
    </source>
</evidence>
<dbReference type="Gene3D" id="3.40.390.10">
    <property type="entry name" value="Collagenase (Catalytic Domain)"/>
    <property type="match status" value="1"/>
</dbReference>
<evidence type="ECO:0000259" key="8">
    <source>
        <dbReference type="Pfam" id="PF01431"/>
    </source>
</evidence>
<evidence type="ECO:0000256" key="2">
    <source>
        <dbReference type="ARBA" id="ARBA00007357"/>
    </source>
</evidence>
<reference evidence="10" key="2">
    <citation type="submission" date="2021-04" db="EMBL/GenBank/DDBJ databases">
        <authorList>
            <person name="Gilroy R."/>
        </authorList>
    </citation>
    <scope>NUCLEOTIDE SEQUENCE</scope>
    <source>
        <strain evidence="10">ChiHjej8B7-25341</strain>
    </source>
</reference>
<dbReference type="Gene3D" id="1.10.1380.10">
    <property type="entry name" value="Neutral endopeptidase , domain2"/>
    <property type="match status" value="1"/>
</dbReference>
<dbReference type="Pfam" id="PF01431">
    <property type="entry name" value="Peptidase_M13"/>
    <property type="match status" value="1"/>
</dbReference>
<dbReference type="GO" id="GO:0004222">
    <property type="term" value="F:metalloendopeptidase activity"/>
    <property type="evidence" value="ECO:0007669"/>
    <property type="project" value="InterPro"/>
</dbReference>
<dbReference type="SUPFAM" id="SSF55486">
    <property type="entry name" value="Metalloproteases ('zincins'), catalytic domain"/>
    <property type="match status" value="1"/>
</dbReference>
<dbReference type="PANTHER" id="PTHR11733:SF167">
    <property type="entry name" value="FI17812P1-RELATED"/>
    <property type="match status" value="1"/>
</dbReference>
<dbReference type="CDD" id="cd08662">
    <property type="entry name" value="M13"/>
    <property type="match status" value="1"/>
</dbReference>
<feature type="non-terminal residue" evidence="10">
    <location>
        <position position="1"/>
    </location>
</feature>
<dbReference type="PRINTS" id="PR00786">
    <property type="entry name" value="NEPRILYSIN"/>
</dbReference>
<evidence type="ECO:0000256" key="5">
    <source>
        <dbReference type="ARBA" id="ARBA00022801"/>
    </source>
</evidence>
<dbReference type="InterPro" id="IPR042089">
    <property type="entry name" value="Peptidase_M13_dom_2"/>
</dbReference>
<accession>A0A9D2QYU3</accession>
<dbReference type="InterPro" id="IPR008753">
    <property type="entry name" value="Peptidase_M13_N"/>
</dbReference>
<gene>
    <name evidence="10" type="ORF">H9912_09685</name>
</gene>
<dbReference type="GO" id="GO:0005886">
    <property type="term" value="C:plasma membrane"/>
    <property type="evidence" value="ECO:0007669"/>
    <property type="project" value="TreeGrafter"/>
</dbReference>
<keyword evidence="6" id="KW-0862">Zinc</keyword>
<evidence type="ECO:0000259" key="9">
    <source>
        <dbReference type="Pfam" id="PF05649"/>
    </source>
</evidence>
<keyword evidence="4" id="KW-0479">Metal-binding</keyword>
<dbReference type="AlphaFoldDB" id="A0A9D2QYU3"/>
<keyword evidence="3" id="KW-0645">Protease</keyword>
<dbReference type="PANTHER" id="PTHR11733">
    <property type="entry name" value="ZINC METALLOPROTEASE FAMILY M13 NEPRILYSIN-RELATED"/>
    <property type="match status" value="1"/>
</dbReference>
<feature type="domain" description="Peptidase M13 N-terminal" evidence="9">
    <location>
        <begin position="2"/>
        <end position="143"/>
    </location>
</feature>
<feature type="domain" description="Peptidase M13 C-terminal" evidence="8">
    <location>
        <begin position="201"/>
        <end position="389"/>
    </location>
</feature>
<dbReference type="GO" id="GO:0046872">
    <property type="term" value="F:metal ion binding"/>
    <property type="evidence" value="ECO:0007669"/>
    <property type="project" value="UniProtKB-KW"/>
</dbReference>
<evidence type="ECO:0000256" key="3">
    <source>
        <dbReference type="ARBA" id="ARBA00022670"/>
    </source>
</evidence>
<dbReference type="Proteomes" id="UP000823851">
    <property type="component" value="Unassembled WGS sequence"/>
</dbReference>
<dbReference type="GO" id="GO:0016485">
    <property type="term" value="P:protein processing"/>
    <property type="evidence" value="ECO:0007669"/>
    <property type="project" value="TreeGrafter"/>
</dbReference>
<evidence type="ECO:0000256" key="7">
    <source>
        <dbReference type="ARBA" id="ARBA00023049"/>
    </source>
</evidence>
<keyword evidence="5" id="KW-0378">Hydrolase</keyword>
<dbReference type="InterPro" id="IPR000718">
    <property type="entry name" value="Peptidase_M13"/>
</dbReference>
<dbReference type="InterPro" id="IPR018497">
    <property type="entry name" value="Peptidase_M13_C"/>
</dbReference>
<comment type="caution">
    <text evidence="10">The sequence shown here is derived from an EMBL/GenBank/DDBJ whole genome shotgun (WGS) entry which is preliminary data.</text>
</comment>
<proteinExistence type="inferred from homology"/>
<protein>
    <submittedName>
        <fullName evidence="10">M13 family metallopeptidase</fullName>
    </submittedName>
</protein>
<comment type="cofactor">
    <cofactor evidence="1">
        <name>Zn(2+)</name>
        <dbReference type="ChEBI" id="CHEBI:29105"/>
    </cofactor>
</comment>
<comment type="similarity">
    <text evidence="2">Belongs to the peptidase M13 family.</text>
</comment>
<name>A0A9D2QYU3_9FIRM</name>
<reference evidence="10" key="1">
    <citation type="journal article" date="2021" name="PeerJ">
        <title>Extensive microbial diversity within the chicken gut microbiome revealed by metagenomics and culture.</title>
        <authorList>
            <person name="Gilroy R."/>
            <person name="Ravi A."/>
            <person name="Getino M."/>
            <person name="Pursley I."/>
            <person name="Horton D.L."/>
            <person name="Alikhan N.F."/>
            <person name="Baker D."/>
            <person name="Gharbi K."/>
            <person name="Hall N."/>
            <person name="Watson M."/>
            <person name="Adriaenssens E.M."/>
            <person name="Foster-Nyarko E."/>
            <person name="Jarju S."/>
            <person name="Secka A."/>
            <person name="Antonio M."/>
            <person name="Oren A."/>
            <person name="Chaudhuri R.R."/>
            <person name="La Ragione R."/>
            <person name="Hildebrand F."/>
            <person name="Pallen M.J."/>
        </authorList>
    </citation>
    <scope>NUCLEOTIDE SEQUENCE</scope>
    <source>
        <strain evidence="10">ChiHjej8B7-25341</strain>
    </source>
</reference>
<evidence type="ECO:0000256" key="1">
    <source>
        <dbReference type="ARBA" id="ARBA00001947"/>
    </source>
</evidence>
<dbReference type="Pfam" id="PF05649">
    <property type="entry name" value="Peptidase_M13_N"/>
    <property type="match status" value="1"/>
</dbReference>
<sequence length="393" mass="44034">EDDVMIQEPAWMMAVGSMMTEENLPLLKAIMVGSIYTSLASVTDTQSLEAVLTFEQLVNGAQEPVSFEKNAMDNTVSMLTDFASRVYVENCFDETVKADVEEMTRQILAVFRERILNLTWMQEETKQEAVKKIDTMTVNAAYPDEWPEYMDSVQIVPPSEGGSFVDNYLNIRSVSMEDNIARKDEPIEPDDWSGVSTYAVNAFYQPSYNAIFLPASILQGEFYDSSASEAKNLGGIGSVIGHEITHAFDNSGALYDEKGNFRNWWTDEDYEMFNQLSQKVVDYYNGYEVEGMQVNGTQTLGENIADLGGVSAVTQLAQSKGLDLAEVYEQWASIWAEKATPENLYMQAMIDVHAPNKVRVNAVLSAMPEFYEVYGVMPGDGMYQAPENRPAIW</sequence>